<evidence type="ECO:0000313" key="2">
    <source>
        <dbReference type="Proteomes" id="UP001497535"/>
    </source>
</evidence>
<name>A0ACB1AZK5_MELEN</name>
<sequence>MREFSGRLERLEIISGKGFFPESSGKLEIFFSKLGLRYFPDVRKIEIFLWEIFFRKLERLKYFSGKSDY</sequence>
<dbReference type="Proteomes" id="UP001497535">
    <property type="component" value="Unassembled WGS sequence"/>
</dbReference>
<reference evidence="1" key="1">
    <citation type="submission" date="2023-11" db="EMBL/GenBank/DDBJ databases">
        <authorList>
            <person name="Poullet M."/>
        </authorList>
    </citation>
    <scope>NUCLEOTIDE SEQUENCE</scope>
    <source>
        <strain evidence="1">E1834</strain>
    </source>
</reference>
<evidence type="ECO:0000313" key="1">
    <source>
        <dbReference type="EMBL" id="CAK5114889.1"/>
    </source>
</evidence>
<organism evidence="1 2">
    <name type="scientific">Meloidogyne enterolobii</name>
    <name type="common">Root-knot nematode worm</name>
    <name type="synonym">Meloidogyne mayaguensis</name>
    <dbReference type="NCBI Taxonomy" id="390850"/>
    <lineage>
        <taxon>Eukaryota</taxon>
        <taxon>Metazoa</taxon>
        <taxon>Ecdysozoa</taxon>
        <taxon>Nematoda</taxon>
        <taxon>Chromadorea</taxon>
        <taxon>Rhabditida</taxon>
        <taxon>Tylenchina</taxon>
        <taxon>Tylenchomorpha</taxon>
        <taxon>Tylenchoidea</taxon>
        <taxon>Meloidogynidae</taxon>
        <taxon>Meloidogyninae</taxon>
        <taxon>Meloidogyne</taxon>
    </lineage>
</organism>
<proteinExistence type="predicted"/>
<dbReference type="EMBL" id="CAVMJV010000151">
    <property type="protein sequence ID" value="CAK5114889.1"/>
    <property type="molecule type" value="Genomic_DNA"/>
</dbReference>
<protein>
    <submittedName>
        <fullName evidence="1">Uncharacterized protein</fullName>
    </submittedName>
</protein>
<comment type="caution">
    <text evidence="1">The sequence shown here is derived from an EMBL/GenBank/DDBJ whole genome shotgun (WGS) entry which is preliminary data.</text>
</comment>
<gene>
    <name evidence="1" type="ORF">MENTE1834_LOCUS45461</name>
</gene>
<accession>A0ACB1AZK5</accession>
<keyword evidence="2" id="KW-1185">Reference proteome</keyword>